<protein>
    <recommendedName>
        <fullName evidence="1">UPF0113 domain-containing protein</fullName>
    </recommendedName>
</protein>
<dbReference type="CDD" id="cd21151">
    <property type="entry name" value="PUA_Nip7-like"/>
    <property type="match status" value="1"/>
</dbReference>
<dbReference type="GO" id="GO:0003723">
    <property type="term" value="F:RNA binding"/>
    <property type="evidence" value="ECO:0007669"/>
    <property type="project" value="InterPro"/>
</dbReference>
<proteinExistence type="predicted"/>
<dbReference type="AlphaFoldDB" id="A0A0F9S7E5"/>
<dbReference type="EMBL" id="LAZR01000605">
    <property type="protein sequence ID" value="KKN62984.1"/>
    <property type="molecule type" value="Genomic_DNA"/>
</dbReference>
<name>A0A0F9S7E5_9ZZZZ</name>
<comment type="caution">
    <text evidence="2">The sequence shown here is derived from an EMBL/GenBank/DDBJ whole genome shotgun (WGS) entry which is preliminary data.</text>
</comment>
<sequence length="193" mass="22337">MKDIETFRHINVIEKQIISTSLSRISPRFLPILNEIEEYIFIKLSNQQSQINYPSLYLLSEELGKIIQNPKITNDIVAGGLYFGFLKRGAFFISLESTGYFYRNGLFPDFAYMRVNKKGEKSILYGNNIMMFMETYLPPDLKKKDFLLVFNGLMEIIAIAQSTVDNKTIKNLKPKDIIAINLSDKGLYLREKQ</sequence>
<dbReference type="Pfam" id="PF03657">
    <property type="entry name" value="UPF0113"/>
    <property type="match status" value="1"/>
</dbReference>
<feature type="domain" description="UPF0113" evidence="1">
    <location>
        <begin position="112"/>
        <end position="191"/>
    </location>
</feature>
<reference evidence="2" key="1">
    <citation type="journal article" date="2015" name="Nature">
        <title>Complex archaea that bridge the gap between prokaryotes and eukaryotes.</title>
        <authorList>
            <person name="Spang A."/>
            <person name="Saw J.H."/>
            <person name="Jorgensen S.L."/>
            <person name="Zaremba-Niedzwiedzka K."/>
            <person name="Martijn J."/>
            <person name="Lind A.E."/>
            <person name="van Eijk R."/>
            <person name="Schleper C."/>
            <person name="Guy L."/>
            <person name="Ettema T.J."/>
        </authorList>
    </citation>
    <scope>NUCLEOTIDE SEQUENCE</scope>
</reference>
<gene>
    <name evidence="2" type="ORF">LCGC14_0506230</name>
</gene>
<dbReference type="InterPro" id="IPR036974">
    <property type="entry name" value="PUA_sf"/>
</dbReference>
<dbReference type="Gene3D" id="2.30.130.10">
    <property type="entry name" value="PUA domain"/>
    <property type="match status" value="1"/>
</dbReference>
<dbReference type="InterPro" id="IPR005155">
    <property type="entry name" value="UPF0113_PUA"/>
</dbReference>
<evidence type="ECO:0000313" key="2">
    <source>
        <dbReference type="EMBL" id="KKN62984.1"/>
    </source>
</evidence>
<accession>A0A0F9S7E5</accession>
<dbReference type="PROSITE" id="PS50890">
    <property type="entry name" value="PUA"/>
    <property type="match status" value="1"/>
</dbReference>
<evidence type="ECO:0000259" key="1">
    <source>
        <dbReference type="Pfam" id="PF03657"/>
    </source>
</evidence>
<organism evidence="2">
    <name type="scientific">marine sediment metagenome</name>
    <dbReference type="NCBI Taxonomy" id="412755"/>
    <lineage>
        <taxon>unclassified sequences</taxon>
        <taxon>metagenomes</taxon>
        <taxon>ecological metagenomes</taxon>
    </lineage>
</organism>